<dbReference type="NCBIfam" id="TIGR02937">
    <property type="entry name" value="sigma70-ECF"/>
    <property type="match status" value="1"/>
</dbReference>
<dbReference type="GO" id="GO:0016987">
    <property type="term" value="F:sigma factor activity"/>
    <property type="evidence" value="ECO:0007669"/>
    <property type="project" value="UniProtKB-KW"/>
</dbReference>
<evidence type="ECO:0000259" key="8">
    <source>
        <dbReference type="Pfam" id="PF08281"/>
    </source>
</evidence>
<dbReference type="SUPFAM" id="SSF88946">
    <property type="entry name" value="Sigma2 domain of RNA polymerase sigma factors"/>
    <property type="match status" value="1"/>
</dbReference>
<feature type="domain" description="RNA polymerase sigma factor 70 region 4 type 2" evidence="8">
    <location>
        <begin position="118"/>
        <end position="168"/>
    </location>
</feature>
<keyword evidence="5" id="KW-0804">Transcription</keyword>
<evidence type="ECO:0000313" key="10">
    <source>
        <dbReference type="Proteomes" id="UP000471120"/>
    </source>
</evidence>
<comment type="similarity">
    <text evidence="1">Belongs to the sigma-70 factor family. ECF subfamily.</text>
</comment>
<dbReference type="Gene3D" id="1.10.1740.10">
    <property type="match status" value="1"/>
</dbReference>
<evidence type="ECO:0000313" key="9">
    <source>
        <dbReference type="EMBL" id="TXG91752.1"/>
    </source>
</evidence>
<dbReference type="GO" id="GO:0003677">
    <property type="term" value="F:DNA binding"/>
    <property type="evidence" value="ECO:0007669"/>
    <property type="project" value="UniProtKB-KW"/>
</dbReference>
<reference evidence="9 10" key="1">
    <citation type="submission" date="2018-07" db="EMBL/GenBank/DDBJ databases">
        <title>Genome sequence of Rhodococcus rhodnii ATCC 35071 from Rhodnius prolixus.</title>
        <authorList>
            <person name="Patel V."/>
            <person name="Vogel K.J."/>
        </authorList>
    </citation>
    <scope>NUCLEOTIDE SEQUENCE [LARGE SCALE GENOMIC DNA]</scope>
    <source>
        <strain evidence="9 10">ATCC 35071</strain>
    </source>
</reference>
<accession>A0A6P2CHB4</accession>
<feature type="domain" description="RNA polymerase sigma-70 region 2" evidence="7">
    <location>
        <begin position="23"/>
        <end position="85"/>
    </location>
</feature>
<sequence>MATPGHPGGLWMSADHARFTDIYVRCYPRVLAFARRRAPDSLAREATDEAFLVAWRRLDEVPMDPLPWLLTTARHTLSELRRRGERHDALVDEISRARRLVSASEPGADDAVVERVTVLDALASLRERDRETLMLTVWDGLTHQEAASVSGCTTATFTVRHHRARRRLAAALAQRDGRPPDTALHPNERTPT</sequence>
<dbReference type="EMBL" id="QRCM01000001">
    <property type="protein sequence ID" value="TXG91752.1"/>
    <property type="molecule type" value="Genomic_DNA"/>
</dbReference>
<dbReference type="InterPro" id="IPR014284">
    <property type="entry name" value="RNA_pol_sigma-70_dom"/>
</dbReference>
<evidence type="ECO:0000256" key="6">
    <source>
        <dbReference type="SAM" id="MobiDB-lite"/>
    </source>
</evidence>
<dbReference type="SUPFAM" id="SSF88659">
    <property type="entry name" value="Sigma3 and sigma4 domains of RNA polymerase sigma factors"/>
    <property type="match status" value="1"/>
</dbReference>
<feature type="region of interest" description="Disordered" evidence="6">
    <location>
        <begin position="170"/>
        <end position="192"/>
    </location>
</feature>
<dbReference type="Gene3D" id="1.10.10.10">
    <property type="entry name" value="Winged helix-like DNA-binding domain superfamily/Winged helix DNA-binding domain"/>
    <property type="match status" value="1"/>
</dbReference>
<name>A0A6P2CHB4_9NOCA</name>
<keyword evidence="4" id="KW-0238">DNA-binding</keyword>
<dbReference type="GO" id="GO:0006352">
    <property type="term" value="P:DNA-templated transcription initiation"/>
    <property type="evidence" value="ECO:0007669"/>
    <property type="project" value="InterPro"/>
</dbReference>
<comment type="caution">
    <text evidence="9">The sequence shown here is derived from an EMBL/GenBank/DDBJ whole genome shotgun (WGS) entry which is preliminary data.</text>
</comment>
<evidence type="ECO:0000256" key="5">
    <source>
        <dbReference type="ARBA" id="ARBA00023163"/>
    </source>
</evidence>
<dbReference type="Proteomes" id="UP000471120">
    <property type="component" value="Unassembled WGS sequence"/>
</dbReference>
<dbReference type="InterPro" id="IPR039425">
    <property type="entry name" value="RNA_pol_sigma-70-like"/>
</dbReference>
<dbReference type="InterPro" id="IPR007627">
    <property type="entry name" value="RNA_pol_sigma70_r2"/>
</dbReference>
<dbReference type="Pfam" id="PF08281">
    <property type="entry name" value="Sigma70_r4_2"/>
    <property type="match status" value="1"/>
</dbReference>
<dbReference type="InterPro" id="IPR036388">
    <property type="entry name" value="WH-like_DNA-bd_sf"/>
</dbReference>
<keyword evidence="3" id="KW-0731">Sigma factor</keyword>
<dbReference type="InterPro" id="IPR013324">
    <property type="entry name" value="RNA_pol_sigma_r3/r4-like"/>
</dbReference>
<dbReference type="AlphaFoldDB" id="A0A6P2CHB4"/>
<proteinExistence type="inferred from homology"/>
<dbReference type="PANTHER" id="PTHR43133">
    <property type="entry name" value="RNA POLYMERASE ECF-TYPE SIGMA FACTO"/>
    <property type="match status" value="1"/>
</dbReference>
<dbReference type="InterPro" id="IPR013249">
    <property type="entry name" value="RNA_pol_sigma70_r4_t2"/>
</dbReference>
<protein>
    <submittedName>
        <fullName evidence="9">Sigma-70 family RNA polymerase sigma factor</fullName>
    </submittedName>
</protein>
<organism evidence="9 10">
    <name type="scientific">Rhodococcus rhodnii</name>
    <dbReference type="NCBI Taxonomy" id="38312"/>
    <lineage>
        <taxon>Bacteria</taxon>
        <taxon>Bacillati</taxon>
        <taxon>Actinomycetota</taxon>
        <taxon>Actinomycetes</taxon>
        <taxon>Mycobacteriales</taxon>
        <taxon>Nocardiaceae</taxon>
        <taxon>Rhodococcus</taxon>
    </lineage>
</organism>
<evidence type="ECO:0000256" key="4">
    <source>
        <dbReference type="ARBA" id="ARBA00023125"/>
    </source>
</evidence>
<dbReference type="Pfam" id="PF04542">
    <property type="entry name" value="Sigma70_r2"/>
    <property type="match status" value="1"/>
</dbReference>
<evidence type="ECO:0000256" key="2">
    <source>
        <dbReference type="ARBA" id="ARBA00023015"/>
    </source>
</evidence>
<evidence type="ECO:0000256" key="3">
    <source>
        <dbReference type="ARBA" id="ARBA00023082"/>
    </source>
</evidence>
<dbReference type="InterPro" id="IPR013325">
    <property type="entry name" value="RNA_pol_sigma_r2"/>
</dbReference>
<gene>
    <name evidence="9" type="ORF">DW322_18115</name>
</gene>
<dbReference type="PANTHER" id="PTHR43133:SF25">
    <property type="entry name" value="RNA POLYMERASE SIGMA FACTOR RFAY-RELATED"/>
    <property type="match status" value="1"/>
</dbReference>
<evidence type="ECO:0000256" key="1">
    <source>
        <dbReference type="ARBA" id="ARBA00010641"/>
    </source>
</evidence>
<keyword evidence="2" id="KW-0805">Transcription regulation</keyword>
<evidence type="ECO:0000259" key="7">
    <source>
        <dbReference type="Pfam" id="PF04542"/>
    </source>
</evidence>